<keyword evidence="1 6" id="KW-0732">Signal</keyword>
<comment type="caution">
    <text evidence="8">The sequence shown here is derived from an EMBL/GenBank/DDBJ whole genome shotgun (WGS) entry which is preliminary data.</text>
</comment>
<keyword evidence="9" id="KW-1185">Reference proteome</keyword>
<dbReference type="InterPro" id="IPR013098">
    <property type="entry name" value="Ig_I-set"/>
</dbReference>
<dbReference type="Pfam" id="PF13895">
    <property type="entry name" value="Ig_2"/>
    <property type="match status" value="1"/>
</dbReference>
<evidence type="ECO:0000256" key="4">
    <source>
        <dbReference type="ARBA" id="ARBA00023319"/>
    </source>
</evidence>
<dbReference type="SMART" id="SM00409">
    <property type="entry name" value="IG"/>
    <property type="match status" value="5"/>
</dbReference>
<keyword evidence="5" id="KW-0812">Transmembrane</keyword>
<keyword evidence="2" id="KW-1015">Disulfide bond</keyword>
<keyword evidence="5" id="KW-1133">Transmembrane helix</keyword>
<dbReference type="InterPro" id="IPR052598">
    <property type="entry name" value="IgSF_CEA-related"/>
</dbReference>
<gene>
    <name evidence="8" type="ORF">COCON_G00135520</name>
</gene>
<dbReference type="Pfam" id="PF07686">
    <property type="entry name" value="V-set"/>
    <property type="match status" value="1"/>
</dbReference>
<protein>
    <recommendedName>
        <fullName evidence="7">Ig-like domain-containing protein</fullName>
    </recommendedName>
</protein>
<feature type="transmembrane region" description="Helical" evidence="5">
    <location>
        <begin position="494"/>
        <end position="517"/>
    </location>
</feature>
<evidence type="ECO:0000256" key="3">
    <source>
        <dbReference type="ARBA" id="ARBA00023180"/>
    </source>
</evidence>
<feature type="domain" description="Ig-like" evidence="7">
    <location>
        <begin position="131"/>
        <end position="222"/>
    </location>
</feature>
<feature type="signal peptide" evidence="6">
    <location>
        <begin position="1"/>
        <end position="22"/>
    </location>
</feature>
<keyword evidence="3" id="KW-0325">Glycoprotein</keyword>
<dbReference type="Pfam" id="PF07679">
    <property type="entry name" value="I-set"/>
    <property type="match status" value="2"/>
</dbReference>
<evidence type="ECO:0000259" key="7">
    <source>
        <dbReference type="PROSITE" id="PS50835"/>
    </source>
</evidence>
<proteinExistence type="predicted"/>
<dbReference type="AlphaFoldDB" id="A0A9Q1DFH8"/>
<evidence type="ECO:0000313" key="9">
    <source>
        <dbReference type="Proteomes" id="UP001152803"/>
    </source>
</evidence>
<name>A0A9Q1DFH8_CONCO</name>
<dbReference type="InterPro" id="IPR013783">
    <property type="entry name" value="Ig-like_fold"/>
</dbReference>
<evidence type="ECO:0000256" key="6">
    <source>
        <dbReference type="SAM" id="SignalP"/>
    </source>
</evidence>
<dbReference type="OrthoDB" id="6353782at2759"/>
<dbReference type="InterPro" id="IPR036179">
    <property type="entry name" value="Ig-like_dom_sf"/>
</dbReference>
<dbReference type="EMBL" id="JAFJMO010000009">
    <property type="protein sequence ID" value="KAJ8268380.1"/>
    <property type="molecule type" value="Genomic_DNA"/>
</dbReference>
<dbReference type="PANTHER" id="PTHR44337">
    <property type="entry name" value="CARCINOEMBRYONIC ANTIGEN-RELATED CELL ADHESION MOLECULE 8"/>
    <property type="match status" value="1"/>
</dbReference>
<dbReference type="Gene3D" id="2.60.40.10">
    <property type="entry name" value="Immunoglobulins"/>
    <property type="match status" value="5"/>
</dbReference>
<dbReference type="PANTHER" id="PTHR44337:SF20">
    <property type="entry name" value="CARCINOEMBRYONIC ANTIGEN-RELATED CELL ADHESION MOLECULE 5-RELATED"/>
    <property type="match status" value="1"/>
</dbReference>
<feature type="chain" id="PRO_5040296732" description="Ig-like domain-containing protein" evidence="6">
    <location>
        <begin position="23"/>
        <end position="531"/>
    </location>
</feature>
<accession>A0A9Q1DFH8</accession>
<evidence type="ECO:0000256" key="2">
    <source>
        <dbReference type="ARBA" id="ARBA00023157"/>
    </source>
</evidence>
<organism evidence="8 9">
    <name type="scientific">Conger conger</name>
    <name type="common">Conger eel</name>
    <name type="synonym">Muraena conger</name>
    <dbReference type="NCBI Taxonomy" id="82655"/>
    <lineage>
        <taxon>Eukaryota</taxon>
        <taxon>Metazoa</taxon>
        <taxon>Chordata</taxon>
        <taxon>Craniata</taxon>
        <taxon>Vertebrata</taxon>
        <taxon>Euteleostomi</taxon>
        <taxon>Actinopterygii</taxon>
        <taxon>Neopterygii</taxon>
        <taxon>Teleostei</taxon>
        <taxon>Anguilliformes</taxon>
        <taxon>Congridae</taxon>
        <taxon>Conger</taxon>
    </lineage>
</organism>
<dbReference type="Pfam" id="PF13927">
    <property type="entry name" value="Ig_3"/>
    <property type="match status" value="1"/>
</dbReference>
<dbReference type="SUPFAM" id="SSF48726">
    <property type="entry name" value="Immunoglobulin"/>
    <property type="match status" value="5"/>
</dbReference>
<evidence type="ECO:0000313" key="8">
    <source>
        <dbReference type="EMBL" id="KAJ8268380.1"/>
    </source>
</evidence>
<feature type="domain" description="Ig-like" evidence="7">
    <location>
        <begin position="225"/>
        <end position="306"/>
    </location>
</feature>
<evidence type="ECO:0000256" key="1">
    <source>
        <dbReference type="ARBA" id="ARBA00022729"/>
    </source>
</evidence>
<dbReference type="InterPro" id="IPR003598">
    <property type="entry name" value="Ig_sub2"/>
</dbReference>
<feature type="domain" description="Ig-like" evidence="7">
    <location>
        <begin position="312"/>
        <end position="404"/>
    </location>
</feature>
<evidence type="ECO:0000256" key="5">
    <source>
        <dbReference type="SAM" id="Phobius"/>
    </source>
</evidence>
<dbReference type="Proteomes" id="UP001152803">
    <property type="component" value="Unassembled WGS sequence"/>
</dbReference>
<dbReference type="PROSITE" id="PS50835">
    <property type="entry name" value="IG_LIKE"/>
    <property type="match status" value="4"/>
</dbReference>
<feature type="domain" description="Ig-like" evidence="7">
    <location>
        <begin position="407"/>
        <end position="481"/>
    </location>
</feature>
<dbReference type="InterPro" id="IPR007110">
    <property type="entry name" value="Ig-like_dom"/>
</dbReference>
<keyword evidence="5" id="KW-0472">Membrane</keyword>
<reference evidence="8" key="1">
    <citation type="journal article" date="2023" name="Science">
        <title>Genome structures resolve the early diversification of teleost fishes.</title>
        <authorList>
            <person name="Parey E."/>
            <person name="Louis A."/>
            <person name="Montfort J."/>
            <person name="Bouchez O."/>
            <person name="Roques C."/>
            <person name="Iampietro C."/>
            <person name="Lluch J."/>
            <person name="Castinel A."/>
            <person name="Donnadieu C."/>
            <person name="Desvignes T."/>
            <person name="Floi Bucao C."/>
            <person name="Jouanno E."/>
            <person name="Wen M."/>
            <person name="Mejri S."/>
            <person name="Dirks R."/>
            <person name="Jansen H."/>
            <person name="Henkel C."/>
            <person name="Chen W.J."/>
            <person name="Zahm M."/>
            <person name="Cabau C."/>
            <person name="Klopp C."/>
            <person name="Thompson A.W."/>
            <person name="Robinson-Rechavi M."/>
            <person name="Braasch I."/>
            <person name="Lecointre G."/>
            <person name="Bobe J."/>
            <person name="Postlethwait J.H."/>
            <person name="Berthelot C."/>
            <person name="Roest Crollius H."/>
            <person name="Guiguen Y."/>
        </authorList>
    </citation>
    <scope>NUCLEOTIDE SEQUENCE</scope>
    <source>
        <strain evidence="8">Concon-B</strain>
    </source>
</reference>
<sequence>MDFHNLAFLSVLLLSALGCCAGQKQALKSSSLESLVGKNVTFSTTVDPETEKFVVVTWVFNSGSGPISIISSAVGVNLNDAYKDRVEFDRTSGSLVLRDVTTSDTGDYSLSLVQEDGAQIPGETRLTVYEPISDVLVKANVTDPVEFNDTVSLTCTASGTDPAFSWMSGSDPITATDHLLLSEDKSQLTIASILRSDKGPFTCAVSNPLSKASSSPLSFNISYGPETAVMTASPPKKVHRTGSNITLSCSAESVPPAEFEWLLNGESLEKTGPVLKLEDLQVDQSGDYSCLASNPKTMRFLASDVTKIMLLEQISGVEVTGPTVALIAGNSTANISCQAAKGVITTTEWLKDGNPLSRSDRATISADKSSVAISPVEKDDSGVYKCMLTNDVSTDSASYTMTVNYGPENVDIKGVKEVKVGEKMELICSASSVPPATYSWTINGTQKDVTTPMYTMDKTAYHNSGNYECVATNSVTGKNATAVHKLEVVAEVGLSSGAIAGIVIGVLVAVALIAAIAHCMMKKPKVTESPY</sequence>
<dbReference type="InterPro" id="IPR003599">
    <property type="entry name" value="Ig_sub"/>
</dbReference>
<dbReference type="SMART" id="SM00408">
    <property type="entry name" value="IGc2"/>
    <property type="match status" value="4"/>
</dbReference>
<keyword evidence="4" id="KW-0393">Immunoglobulin domain</keyword>
<dbReference type="InterPro" id="IPR013106">
    <property type="entry name" value="Ig_V-set"/>
</dbReference>